<dbReference type="OrthoDB" id="10307416at2759"/>
<gene>
    <name evidence="1" type="ORF">GSOID_T00010428001</name>
</gene>
<reference evidence="1" key="1">
    <citation type="journal article" date="2010" name="Science">
        <title>Plasticity of animal genome architecture unmasked by rapid evolution of a pelagic tunicate.</title>
        <authorList>
            <person name="Denoeud F."/>
            <person name="Henriet S."/>
            <person name="Mungpakdee S."/>
            <person name="Aury J.M."/>
            <person name="Da Silva C."/>
            <person name="Brinkmann H."/>
            <person name="Mikhaleva J."/>
            <person name="Olsen L.C."/>
            <person name="Jubin C."/>
            <person name="Canestro C."/>
            <person name="Bouquet J.M."/>
            <person name="Danks G."/>
            <person name="Poulain J."/>
            <person name="Campsteijn C."/>
            <person name="Adamski M."/>
            <person name="Cross I."/>
            <person name="Yadetie F."/>
            <person name="Muffato M."/>
            <person name="Louis A."/>
            <person name="Butcher S."/>
            <person name="Tsagkogeorga G."/>
            <person name="Konrad A."/>
            <person name="Singh S."/>
            <person name="Jensen M.F."/>
            <person name="Cong E.H."/>
            <person name="Eikeseth-Otteraa H."/>
            <person name="Noel B."/>
            <person name="Anthouard V."/>
            <person name="Porcel B.M."/>
            <person name="Kachouri-Lafond R."/>
            <person name="Nishino A."/>
            <person name="Ugolini M."/>
            <person name="Chourrout P."/>
            <person name="Nishida H."/>
            <person name="Aasland R."/>
            <person name="Huzurbazar S."/>
            <person name="Westhof E."/>
            <person name="Delsuc F."/>
            <person name="Lehrach H."/>
            <person name="Reinhardt R."/>
            <person name="Weissenbach J."/>
            <person name="Roy S.W."/>
            <person name="Artiguenave F."/>
            <person name="Postlethwait J.H."/>
            <person name="Manak J.R."/>
            <person name="Thompson E.M."/>
            <person name="Jaillon O."/>
            <person name="Du Pasquier L."/>
            <person name="Boudinot P."/>
            <person name="Liberles D.A."/>
            <person name="Volff J.N."/>
            <person name="Philippe H."/>
            <person name="Lenhard B."/>
            <person name="Roest Crollius H."/>
            <person name="Wincker P."/>
            <person name="Chourrout D."/>
        </authorList>
    </citation>
    <scope>NUCLEOTIDE SEQUENCE [LARGE SCALE GENOMIC DNA]</scope>
</reference>
<dbReference type="EMBL" id="FN653046">
    <property type="protein sequence ID" value="CBY24560.1"/>
    <property type="molecule type" value="Genomic_DNA"/>
</dbReference>
<evidence type="ECO:0000313" key="1">
    <source>
        <dbReference type="EMBL" id="CBY24560.1"/>
    </source>
</evidence>
<proteinExistence type="predicted"/>
<keyword evidence="2" id="KW-1185">Reference proteome</keyword>
<organism evidence="1">
    <name type="scientific">Oikopleura dioica</name>
    <name type="common">Tunicate</name>
    <dbReference type="NCBI Taxonomy" id="34765"/>
    <lineage>
        <taxon>Eukaryota</taxon>
        <taxon>Metazoa</taxon>
        <taxon>Chordata</taxon>
        <taxon>Tunicata</taxon>
        <taxon>Appendicularia</taxon>
        <taxon>Copelata</taxon>
        <taxon>Oikopleuridae</taxon>
        <taxon>Oikopleura</taxon>
    </lineage>
</organism>
<dbReference type="Proteomes" id="UP000001307">
    <property type="component" value="Unassembled WGS sequence"/>
</dbReference>
<protein>
    <submittedName>
        <fullName evidence="1">Uncharacterized protein</fullName>
    </submittedName>
</protein>
<dbReference type="AlphaFoldDB" id="E4XG20"/>
<dbReference type="InParanoid" id="E4XG20"/>
<accession>E4XG20</accession>
<evidence type="ECO:0000313" key="2">
    <source>
        <dbReference type="Proteomes" id="UP000001307"/>
    </source>
</evidence>
<sequence>MSAIRFRLNSYQFFWLSSVITSFYFGYSDRFCSQTLAQLELDSHPFLPILSSSPITLFAPTLAGQNEILAKLFEDSEDFSYGSDGFRVASEYFFKKASDWYRSPKEGPRLDQAGCGMEMMRDVVRGTLFGSVPTKSSRQAYGGELFIMPLIREQCRSYSKNKNDVDSPATYKIGTTGKRATKVTIEKWLEEELFKHAERVFNITPTAQIGLIVQNPRQWALEVVNERYTLPTSDHYMDAIGEYVILLENLIPQCSEIAKTYSGKCTLLRLEDILTRPAEVFNLPSLSPINIELKNRFEIPIVDNEVDVKLARIKKQLSSLGYVGWETKNRLHSLNLVG</sequence>
<name>E4XG20_OIKDI</name>